<name>A0A3P5ZW31_BRACM</name>
<feature type="signal peptide" evidence="1">
    <location>
        <begin position="1"/>
        <end position="23"/>
    </location>
</feature>
<accession>A0A3P5ZW31</accession>
<evidence type="ECO:0000256" key="1">
    <source>
        <dbReference type="SAM" id="SignalP"/>
    </source>
</evidence>
<dbReference type="AlphaFoldDB" id="A0A3P5ZW31"/>
<dbReference type="EMBL" id="LR031572">
    <property type="protein sequence ID" value="VDC79654.1"/>
    <property type="molecule type" value="Genomic_DNA"/>
</dbReference>
<evidence type="ECO:0008006" key="3">
    <source>
        <dbReference type="Google" id="ProtNLM"/>
    </source>
</evidence>
<protein>
    <recommendedName>
        <fullName evidence="3">Secreted protein</fullName>
    </recommendedName>
</protein>
<organism evidence="2">
    <name type="scientific">Brassica campestris</name>
    <name type="common">Field mustard</name>
    <dbReference type="NCBI Taxonomy" id="3711"/>
    <lineage>
        <taxon>Eukaryota</taxon>
        <taxon>Viridiplantae</taxon>
        <taxon>Streptophyta</taxon>
        <taxon>Embryophyta</taxon>
        <taxon>Tracheophyta</taxon>
        <taxon>Spermatophyta</taxon>
        <taxon>Magnoliopsida</taxon>
        <taxon>eudicotyledons</taxon>
        <taxon>Gunneridae</taxon>
        <taxon>Pentapetalae</taxon>
        <taxon>rosids</taxon>
        <taxon>malvids</taxon>
        <taxon>Brassicales</taxon>
        <taxon>Brassicaceae</taxon>
        <taxon>Brassiceae</taxon>
        <taxon>Brassica</taxon>
    </lineage>
</organism>
<reference evidence="2" key="1">
    <citation type="submission" date="2018-11" db="EMBL/GenBank/DDBJ databases">
        <authorList>
            <consortium name="Genoscope - CEA"/>
            <person name="William W."/>
        </authorList>
    </citation>
    <scope>NUCLEOTIDE SEQUENCE</scope>
</reference>
<gene>
    <name evidence="2" type="ORF">BRAA03T10872Z</name>
</gene>
<evidence type="ECO:0000313" key="2">
    <source>
        <dbReference type="EMBL" id="VDC79654.1"/>
    </source>
</evidence>
<keyword evidence="1" id="KW-0732">Signal</keyword>
<proteinExistence type="predicted"/>
<sequence length="90" mass="10761">MDHHLSLLFYFLLPCELWRSVYSETSFFSPCCRRVLELVVMARGVLQRRATPKTIWEFPASEATRRTSRPHGHRLRLRTVTWFLRLLKAN</sequence>
<feature type="chain" id="PRO_5018052053" description="Secreted protein" evidence="1">
    <location>
        <begin position="24"/>
        <end position="90"/>
    </location>
</feature>